<accession>A0ABW2C9P2</accession>
<comment type="caution">
    <text evidence="2">The sequence shown here is derived from an EMBL/GenBank/DDBJ whole genome shotgun (WGS) entry which is preliminary data.</text>
</comment>
<dbReference type="Gene3D" id="3.40.50.1820">
    <property type="entry name" value="alpha/beta hydrolase"/>
    <property type="match status" value="1"/>
</dbReference>
<feature type="chain" id="PRO_5047501335" evidence="1">
    <location>
        <begin position="20"/>
        <end position="404"/>
    </location>
</feature>
<reference evidence="3" key="1">
    <citation type="journal article" date="2019" name="Int. J. Syst. Evol. Microbiol.">
        <title>The Global Catalogue of Microorganisms (GCM) 10K type strain sequencing project: providing services to taxonomists for standard genome sequencing and annotation.</title>
        <authorList>
            <consortium name="The Broad Institute Genomics Platform"/>
            <consortium name="The Broad Institute Genome Sequencing Center for Infectious Disease"/>
            <person name="Wu L."/>
            <person name="Ma J."/>
        </authorList>
    </citation>
    <scope>NUCLEOTIDE SEQUENCE [LARGE SCALE GENOMIC DNA]</scope>
    <source>
        <strain evidence="3">KCTC 32255</strain>
    </source>
</reference>
<feature type="signal peptide" evidence="1">
    <location>
        <begin position="1"/>
        <end position="19"/>
    </location>
</feature>
<keyword evidence="1" id="KW-0732">Signal</keyword>
<dbReference type="RefSeq" id="WP_390183585.1">
    <property type="nucleotide sequence ID" value="NZ_BAABLA010000020.1"/>
</dbReference>
<dbReference type="Gene3D" id="1.10.260.130">
    <property type="match status" value="1"/>
</dbReference>
<dbReference type="PIRSF" id="PIRSF029171">
    <property type="entry name" value="Esterase_LipA"/>
    <property type="match status" value="1"/>
</dbReference>
<evidence type="ECO:0000313" key="3">
    <source>
        <dbReference type="Proteomes" id="UP001596337"/>
    </source>
</evidence>
<gene>
    <name evidence="2" type="ORF">ACFQGD_26980</name>
</gene>
<proteinExistence type="predicted"/>
<evidence type="ECO:0000313" key="2">
    <source>
        <dbReference type="EMBL" id="MFC6870779.1"/>
    </source>
</evidence>
<dbReference type="InterPro" id="IPR005152">
    <property type="entry name" value="Lipase_secreted"/>
</dbReference>
<keyword evidence="3" id="KW-1185">Reference proteome</keyword>
<organism evidence="2 3">
    <name type="scientific">Haloechinothrix salitolerans</name>
    <dbReference type="NCBI Taxonomy" id="926830"/>
    <lineage>
        <taxon>Bacteria</taxon>
        <taxon>Bacillati</taxon>
        <taxon>Actinomycetota</taxon>
        <taxon>Actinomycetes</taxon>
        <taxon>Pseudonocardiales</taxon>
        <taxon>Pseudonocardiaceae</taxon>
        <taxon>Haloechinothrix</taxon>
    </lineage>
</organism>
<sequence length="404" mass="42459">MRRLALAAAALIAALPCLAATGMATASPAQLMPSAAQETQDVAGDDFYLPPSPLPAGDPGDIIRSRPSEVGWPSARAKAWQVMYLSTDALGEPTAMTGTVLVPEGVDPGSAPIVAFGPGTQGAGFQCAPSRMISSGAFYEQSGLNDLLHNGFAVAVPDYEGYWPEPETTYVTGRSMGAAMIDVVRASQRLADAGLSADAKVAFRGYSQGGGAAAWAGELRPDYAPELNLVGIAAGGIPADPVQLALHLDGKQGFGVMAYALIGFDNAYPELDLGSYLNDAGVRAFAEMETVCTLRLLVDYAGKSIQDYTHTSPLLRPEWVARYEDNTLGANPPAVPMLQYHATQDELVQFGQAKALRDTYCEAEVPLTWQTLDMGHIDAVYHGNAAVLSFLDARLAGEPAGTTC</sequence>
<evidence type="ECO:0000256" key="1">
    <source>
        <dbReference type="SAM" id="SignalP"/>
    </source>
</evidence>
<dbReference type="Proteomes" id="UP001596337">
    <property type="component" value="Unassembled WGS sequence"/>
</dbReference>
<dbReference type="InterPro" id="IPR029058">
    <property type="entry name" value="AB_hydrolase_fold"/>
</dbReference>
<dbReference type="PANTHER" id="PTHR34853">
    <property type="match status" value="1"/>
</dbReference>
<dbReference type="SUPFAM" id="SSF53474">
    <property type="entry name" value="alpha/beta-Hydrolases"/>
    <property type="match status" value="1"/>
</dbReference>
<dbReference type="PANTHER" id="PTHR34853:SF1">
    <property type="entry name" value="LIPASE 5"/>
    <property type="match status" value="1"/>
</dbReference>
<dbReference type="EMBL" id="JBHSXX010000001">
    <property type="protein sequence ID" value="MFC6870779.1"/>
    <property type="molecule type" value="Genomic_DNA"/>
</dbReference>
<dbReference type="Pfam" id="PF03583">
    <property type="entry name" value="LIP"/>
    <property type="match status" value="1"/>
</dbReference>
<name>A0ABW2C9P2_9PSEU</name>
<protein>
    <submittedName>
        <fullName evidence="2">Lipase family protein</fullName>
    </submittedName>
</protein>